<organism evidence="1 2">
    <name type="scientific">Bradyrhizobium pachyrhizi</name>
    <dbReference type="NCBI Taxonomy" id="280333"/>
    <lineage>
        <taxon>Bacteria</taxon>
        <taxon>Pseudomonadati</taxon>
        <taxon>Pseudomonadota</taxon>
        <taxon>Alphaproteobacteria</taxon>
        <taxon>Hyphomicrobiales</taxon>
        <taxon>Nitrobacteraceae</taxon>
        <taxon>Bradyrhizobium</taxon>
    </lineage>
</organism>
<evidence type="ECO:0000313" key="1">
    <source>
        <dbReference type="EMBL" id="MVT64532.1"/>
    </source>
</evidence>
<reference evidence="1 2" key="1">
    <citation type="submission" date="2019-12" db="EMBL/GenBank/DDBJ databases">
        <title>Draft genome sequences Bradyrhizobium cajani AMBPC1010, Bradyrhizobium pachyrhizi AMBPC1040 and Bradyrhizobium yuanmingense ALSPC3051, three plant growth promoting strains isolated from nodules of Cajanus cajan L. in Dominican Republic.</title>
        <authorList>
            <person name="Flores-Felix J.D."/>
            <person name="Araujo J."/>
            <person name="Diaz-Alcantara C."/>
            <person name="Gonzalez-Andres F."/>
            <person name="Velazquez E."/>
        </authorList>
    </citation>
    <scope>NUCLEOTIDE SEQUENCE [LARGE SCALE GENOMIC DNA]</scope>
    <source>
        <strain evidence="1 2">1040</strain>
    </source>
</reference>
<dbReference type="Proteomes" id="UP000436468">
    <property type="component" value="Unassembled WGS sequence"/>
</dbReference>
<dbReference type="EMBL" id="WQNF01000003">
    <property type="protein sequence ID" value="MVT64532.1"/>
    <property type="molecule type" value="Genomic_DNA"/>
</dbReference>
<evidence type="ECO:0000313" key="2">
    <source>
        <dbReference type="Proteomes" id="UP000436468"/>
    </source>
</evidence>
<gene>
    <name evidence="1" type="ORF">GPL21_05320</name>
</gene>
<proteinExistence type="predicted"/>
<protein>
    <submittedName>
        <fullName evidence="1">Uncharacterized protein</fullName>
    </submittedName>
</protein>
<keyword evidence="2" id="KW-1185">Reference proteome</keyword>
<comment type="caution">
    <text evidence="1">The sequence shown here is derived from an EMBL/GenBank/DDBJ whole genome shotgun (WGS) entry which is preliminary data.</text>
</comment>
<name>A0A844SM86_9BRAD</name>
<dbReference type="AlphaFoldDB" id="A0A844SM86"/>
<dbReference type="RefSeq" id="WP_157341546.1">
    <property type="nucleotide sequence ID" value="NZ_WQNF01000003.1"/>
</dbReference>
<accession>A0A844SM86</accession>
<sequence>MKQFDERTTANLDVVLDEMCRDLPNGGGDHETRKLIARKLLQAAQQGKKTLGALERVARRALQGILEGRPA</sequence>